<reference evidence="3" key="1">
    <citation type="submission" date="2016-09" db="EMBL/GenBank/DDBJ databases">
        <authorList>
            <person name="Gulvik C.A."/>
        </authorList>
    </citation>
    <scope>NUCLEOTIDE SEQUENCE [LARGE SCALE GENOMIC DNA]</scope>
    <source>
        <strain evidence="3">LMG 26306</strain>
    </source>
</reference>
<keyword evidence="1" id="KW-1133">Transmembrane helix</keyword>
<dbReference type="EMBL" id="MIKB01000001">
    <property type="protein sequence ID" value="OEG19398.1"/>
    <property type="molecule type" value="Genomic_DNA"/>
</dbReference>
<dbReference type="STRING" id="903983.BCR23_01545"/>
<gene>
    <name evidence="2" type="ORF">BCR23_01545</name>
</gene>
<evidence type="ECO:0000256" key="1">
    <source>
        <dbReference type="SAM" id="Phobius"/>
    </source>
</evidence>
<feature type="transmembrane region" description="Helical" evidence="1">
    <location>
        <begin position="7"/>
        <end position="26"/>
    </location>
</feature>
<dbReference type="AlphaFoldDB" id="A0A1E5H339"/>
<evidence type="ECO:0000313" key="3">
    <source>
        <dbReference type="Proteomes" id="UP000094764"/>
    </source>
</evidence>
<organism evidence="2 3">
    <name type="scientific">Enterococcus quebecensis</name>
    <dbReference type="NCBI Taxonomy" id="903983"/>
    <lineage>
        <taxon>Bacteria</taxon>
        <taxon>Bacillati</taxon>
        <taxon>Bacillota</taxon>
        <taxon>Bacilli</taxon>
        <taxon>Lactobacillales</taxon>
        <taxon>Enterococcaceae</taxon>
        <taxon>Enterococcus</taxon>
    </lineage>
</organism>
<comment type="caution">
    <text evidence="2">The sequence shown here is derived from an EMBL/GenBank/DDBJ whole genome shotgun (WGS) entry which is preliminary data.</text>
</comment>
<dbReference type="RefSeq" id="WP_069633738.1">
    <property type="nucleotide sequence ID" value="NZ_JXKZ01000001.1"/>
</dbReference>
<dbReference type="Proteomes" id="UP000094764">
    <property type="component" value="Unassembled WGS sequence"/>
</dbReference>
<protein>
    <submittedName>
        <fullName evidence="2">Uncharacterized protein</fullName>
    </submittedName>
</protein>
<accession>A0A1E5H339</accession>
<keyword evidence="3" id="KW-1185">Reference proteome</keyword>
<evidence type="ECO:0000313" key="2">
    <source>
        <dbReference type="EMBL" id="OEG19398.1"/>
    </source>
</evidence>
<dbReference type="OrthoDB" id="9892312at2"/>
<dbReference type="PROSITE" id="PS51257">
    <property type="entry name" value="PROKAR_LIPOPROTEIN"/>
    <property type="match status" value="1"/>
</dbReference>
<name>A0A1E5H339_9ENTE</name>
<sequence length="141" mass="16745">MRKITRNLILLNVVVWISAACVYFITMKREQSFLRNNEQLITEMVSFRTYDEYKERESYLATKMTDSVLDQVCPIVQVSKEPPKIIIDDMKTIHSNFQKNKIEIVVSFNMSINKLPNRPTKLKAVYTKNKDKWLMSHYNYV</sequence>
<keyword evidence="1" id="KW-0472">Membrane</keyword>
<proteinExistence type="predicted"/>
<keyword evidence="1" id="KW-0812">Transmembrane</keyword>